<evidence type="ECO:0000313" key="2">
    <source>
        <dbReference type="EMBL" id="NHC36327.1"/>
    </source>
</evidence>
<keyword evidence="2" id="KW-0378">Hydrolase</keyword>
<dbReference type="OrthoDB" id="455378at2"/>
<gene>
    <name evidence="2" type="ORF">QH73_0017025</name>
</gene>
<dbReference type="CDD" id="cd06260">
    <property type="entry name" value="DUF820-like"/>
    <property type="match status" value="1"/>
</dbReference>
<evidence type="ECO:0000313" key="3">
    <source>
        <dbReference type="Proteomes" id="UP000031532"/>
    </source>
</evidence>
<dbReference type="GO" id="GO:0004519">
    <property type="term" value="F:endonuclease activity"/>
    <property type="evidence" value="ECO:0007669"/>
    <property type="project" value="UniProtKB-KW"/>
</dbReference>
<organism evidence="2 3">
    <name type="scientific">Scytonema millei VB511283</name>
    <dbReference type="NCBI Taxonomy" id="1245923"/>
    <lineage>
        <taxon>Bacteria</taxon>
        <taxon>Bacillati</taxon>
        <taxon>Cyanobacteriota</taxon>
        <taxon>Cyanophyceae</taxon>
        <taxon>Nostocales</taxon>
        <taxon>Scytonemataceae</taxon>
        <taxon>Scytonema</taxon>
    </lineage>
</organism>
<dbReference type="Pfam" id="PF05685">
    <property type="entry name" value="Uma2"/>
    <property type="match status" value="1"/>
</dbReference>
<dbReference type="Proteomes" id="UP000031532">
    <property type="component" value="Unassembled WGS sequence"/>
</dbReference>
<feature type="domain" description="Putative restriction endonuclease" evidence="1">
    <location>
        <begin position="19"/>
        <end position="189"/>
    </location>
</feature>
<dbReference type="EMBL" id="JTJC03000004">
    <property type="protein sequence ID" value="NHC36327.1"/>
    <property type="molecule type" value="Genomic_DNA"/>
</dbReference>
<evidence type="ECO:0000259" key="1">
    <source>
        <dbReference type="Pfam" id="PF05685"/>
    </source>
</evidence>
<dbReference type="AlphaFoldDB" id="A0A9X5E944"/>
<protein>
    <submittedName>
        <fullName evidence="2">Uma2 family endonuclease</fullName>
    </submittedName>
</protein>
<proteinExistence type="predicted"/>
<comment type="caution">
    <text evidence="2">The sequence shown here is derived from an EMBL/GenBank/DDBJ whole genome shotgun (WGS) entry which is preliminary data.</text>
</comment>
<keyword evidence="3" id="KW-1185">Reference proteome</keyword>
<keyword evidence="2" id="KW-0540">Nuclease</keyword>
<accession>A0A9X5E944</accession>
<reference evidence="2 3" key="1">
    <citation type="journal article" date="2015" name="Genome Announc.">
        <title>Draft Genome Sequence of the Terrestrial Cyanobacterium Scytonema millei VB511283, Isolated from Eastern India.</title>
        <authorList>
            <person name="Sen D."/>
            <person name="Chandrababunaidu M.M."/>
            <person name="Singh D."/>
            <person name="Sanghi N."/>
            <person name="Ghorai A."/>
            <person name="Mishra G.P."/>
            <person name="Madduluri M."/>
            <person name="Adhikary S.P."/>
            <person name="Tripathy S."/>
        </authorList>
    </citation>
    <scope>NUCLEOTIDE SEQUENCE [LARGE SCALE GENOMIC DNA]</scope>
    <source>
        <strain evidence="2 3">VB511283</strain>
    </source>
</reference>
<sequence>MFMTAVVVNLKPLLDLTDEAFYQLCRVNPEVKFERTARGELIIMPPTGGETGDRNRRITQRLGNWTDEGNTGLAFDSSTCFKLPNGADRSPDAAWVRLERWEALTLEQQQKFPPLAPDFVVELRSATDDLAPLQAKMQEYMENGVRLGWLINPQDLQVEIYRLGQPVEVLQDPQSLSGEDVLPGFVLDLTRILS</sequence>
<keyword evidence="2" id="KW-0255">Endonuclease</keyword>
<dbReference type="InterPro" id="IPR011335">
    <property type="entry name" value="Restrct_endonuc-II-like"/>
</dbReference>
<dbReference type="InterPro" id="IPR008538">
    <property type="entry name" value="Uma2"/>
</dbReference>
<dbReference type="PANTHER" id="PTHR34107:SF7">
    <property type="entry name" value="SLR2092 PROTEIN"/>
    <property type="match status" value="1"/>
</dbReference>
<dbReference type="Gene3D" id="3.90.1570.10">
    <property type="entry name" value="tt1808, chain A"/>
    <property type="match status" value="1"/>
</dbReference>
<dbReference type="InterPro" id="IPR012296">
    <property type="entry name" value="Nuclease_put_TT1808"/>
</dbReference>
<dbReference type="SUPFAM" id="SSF52980">
    <property type="entry name" value="Restriction endonuclease-like"/>
    <property type="match status" value="1"/>
</dbReference>
<dbReference type="PANTHER" id="PTHR34107">
    <property type="entry name" value="SLL0198 PROTEIN-RELATED"/>
    <property type="match status" value="1"/>
</dbReference>
<name>A0A9X5E944_9CYAN</name>